<dbReference type="RefSeq" id="WP_057009503.1">
    <property type="nucleotide sequence ID" value="NZ_JYLK01000014.1"/>
</dbReference>
<keyword evidence="10" id="KW-1185">Reference proteome</keyword>
<evidence type="ECO:0000256" key="4">
    <source>
        <dbReference type="ARBA" id="ARBA00023054"/>
    </source>
</evidence>
<accession>A0A0R2ZKD7</accession>
<evidence type="ECO:0000259" key="5">
    <source>
        <dbReference type="Pfam" id="PF25917"/>
    </source>
</evidence>
<organism evidence="7 9">
    <name type="scientific">Pseudomonas trivialis</name>
    <dbReference type="NCBI Taxonomy" id="200450"/>
    <lineage>
        <taxon>Bacteria</taxon>
        <taxon>Pseudomonadati</taxon>
        <taxon>Pseudomonadota</taxon>
        <taxon>Gammaproteobacteria</taxon>
        <taxon>Pseudomonadales</taxon>
        <taxon>Pseudomonadaceae</taxon>
        <taxon>Pseudomonas</taxon>
    </lineage>
</organism>
<evidence type="ECO:0000313" key="9">
    <source>
        <dbReference type="Proteomes" id="UP000052019"/>
    </source>
</evidence>
<evidence type="ECO:0000259" key="6">
    <source>
        <dbReference type="Pfam" id="PF25967"/>
    </source>
</evidence>
<dbReference type="Gene3D" id="2.40.420.20">
    <property type="match status" value="1"/>
</dbReference>
<evidence type="ECO:0000313" key="10">
    <source>
        <dbReference type="Proteomes" id="UP000183126"/>
    </source>
</evidence>
<dbReference type="GO" id="GO:1990281">
    <property type="term" value="C:efflux pump complex"/>
    <property type="evidence" value="ECO:0007669"/>
    <property type="project" value="TreeGrafter"/>
</dbReference>
<dbReference type="NCBIfam" id="TIGR01730">
    <property type="entry name" value="RND_mfp"/>
    <property type="match status" value="1"/>
</dbReference>
<dbReference type="InterPro" id="IPR058627">
    <property type="entry name" value="MdtA-like_C"/>
</dbReference>
<evidence type="ECO:0000256" key="2">
    <source>
        <dbReference type="ARBA" id="ARBA00009477"/>
    </source>
</evidence>
<dbReference type="EMBL" id="JYLK01000014">
    <property type="protein sequence ID" value="KRP58657.1"/>
    <property type="molecule type" value="Genomic_DNA"/>
</dbReference>
<dbReference type="Gene3D" id="1.10.287.470">
    <property type="entry name" value="Helix hairpin bin"/>
    <property type="match status" value="1"/>
</dbReference>
<dbReference type="PANTHER" id="PTHR30469:SF15">
    <property type="entry name" value="HLYD FAMILY OF SECRETION PROTEINS"/>
    <property type="match status" value="1"/>
</dbReference>
<evidence type="ECO:0000256" key="1">
    <source>
        <dbReference type="ARBA" id="ARBA00004196"/>
    </source>
</evidence>
<protein>
    <submittedName>
        <fullName evidence="8">RND family efflux transporter, MFP subunit</fullName>
    </submittedName>
    <submittedName>
        <fullName evidence="7">Secretion protein HlyD</fullName>
    </submittedName>
</protein>
<proteinExistence type="inferred from homology"/>
<dbReference type="OrthoDB" id="6819088at2"/>
<dbReference type="Gene3D" id="2.40.30.170">
    <property type="match status" value="1"/>
</dbReference>
<dbReference type="InterPro" id="IPR006143">
    <property type="entry name" value="RND_pump_MFP"/>
</dbReference>
<keyword evidence="4" id="KW-0175">Coiled coil</keyword>
<dbReference type="Proteomes" id="UP000183126">
    <property type="component" value="Chromosome I"/>
</dbReference>
<reference evidence="8 10" key="2">
    <citation type="submission" date="2016-10" db="EMBL/GenBank/DDBJ databases">
        <authorList>
            <person name="Varghese N."/>
            <person name="Submissions S."/>
        </authorList>
    </citation>
    <scope>NUCLEOTIDE SEQUENCE [LARGE SCALE GENOMIC DNA]</scope>
    <source>
        <strain evidence="8 10">BS3111</strain>
    </source>
</reference>
<dbReference type="Pfam" id="PF25917">
    <property type="entry name" value="BSH_RND"/>
    <property type="match status" value="1"/>
</dbReference>
<keyword evidence="3" id="KW-0813">Transport</keyword>
<evidence type="ECO:0000256" key="3">
    <source>
        <dbReference type="ARBA" id="ARBA00022448"/>
    </source>
</evidence>
<dbReference type="PANTHER" id="PTHR30469">
    <property type="entry name" value="MULTIDRUG RESISTANCE PROTEIN MDTA"/>
    <property type="match status" value="1"/>
</dbReference>
<dbReference type="Pfam" id="PF25967">
    <property type="entry name" value="RND-MFP_C"/>
    <property type="match status" value="1"/>
</dbReference>
<evidence type="ECO:0000313" key="7">
    <source>
        <dbReference type="EMBL" id="KRP58657.1"/>
    </source>
</evidence>
<dbReference type="Proteomes" id="UP000052019">
    <property type="component" value="Unassembled WGS sequence"/>
</dbReference>
<gene>
    <name evidence="8" type="ORF">SAMN04490205_3489</name>
    <name evidence="7" type="ORF">TU79_19410</name>
</gene>
<dbReference type="SUPFAM" id="SSF111369">
    <property type="entry name" value="HlyD-like secretion proteins"/>
    <property type="match status" value="1"/>
</dbReference>
<feature type="domain" description="Multidrug resistance protein MdtA-like barrel-sandwich hybrid" evidence="5">
    <location>
        <begin position="73"/>
        <end position="190"/>
    </location>
</feature>
<feature type="domain" description="Multidrug resistance protein MdtA-like C-terminal permuted SH3" evidence="6">
    <location>
        <begin position="292"/>
        <end position="350"/>
    </location>
</feature>
<dbReference type="GO" id="GO:0015562">
    <property type="term" value="F:efflux transmembrane transporter activity"/>
    <property type="evidence" value="ECO:0007669"/>
    <property type="project" value="TreeGrafter"/>
</dbReference>
<evidence type="ECO:0000313" key="8">
    <source>
        <dbReference type="EMBL" id="SDS74305.1"/>
    </source>
</evidence>
<comment type="similarity">
    <text evidence="2">Belongs to the membrane fusion protein (MFP) (TC 8.A.1) family.</text>
</comment>
<dbReference type="PATRIC" id="fig|200450.4.peg.825"/>
<dbReference type="InterPro" id="IPR058625">
    <property type="entry name" value="MdtA-like_BSH"/>
</dbReference>
<reference evidence="7 9" key="1">
    <citation type="submission" date="2015-02" db="EMBL/GenBank/DDBJ databases">
        <title>Two Pseudomonas sp. nov. isolated from raw milk.</title>
        <authorList>
            <person name="Wenning M."/>
            <person name="von Neubeck M."/>
            <person name="Huptas C."/>
            <person name="Scherer S."/>
        </authorList>
    </citation>
    <scope>NUCLEOTIDE SEQUENCE [LARGE SCALE GENOMIC DNA]</scope>
    <source>
        <strain evidence="7 9">DSM 14937</strain>
    </source>
</reference>
<name>A0A0R2ZKD7_9PSED</name>
<sequence>MNATTSPLRRWAHYLLLGLTCLGVAACSREEPLPEPAVRSVKVTRVHAADAEGLPLTGVVRQRQRAELAFEGAGRLVALNVDVGDLVKQGQVLASLDSAVVQLRLKQAQATLFASVAQTGERKRNRLRQQQLFAQGSVAASAVEQAETAWQAAVAQQAADETALDLVRRDQRQGQLIAPFNGRIVARTAQLYSELSPGQAVMELEATDAAQVIVPIPVEQAIGLKPGDRAVATDPSAPGSSLPLVLEGLSMRAQNGVLQSARFRLLANDLALPSGVNLTVNLVSGAPLPLSIPTQALRVGADPRQVQVFVYDPALGKVTLRDIRIGLIDQGRVAIDAGLAEGEQVVTTGVAFLDDGQPVNLLQSSSRLSVTQ</sequence>
<comment type="subcellular location">
    <subcellularLocation>
        <location evidence="1">Cell envelope</location>
    </subcellularLocation>
</comment>
<dbReference type="AlphaFoldDB" id="A0A0R2ZKD7"/>
<dbReference type="Gene3D" id="2.40.50.100">
    <property type="match status" value="1"/>
</dbReference>
<dbReference type="EMBL" id="LT629760">
    <property type="protein sequence ID" value="SDS74305.1"/>
    <property type="molecule type" value="Genomic_DNA"/>
</dbReference>